<gene>
    <name evidence="5" type="ORF">HNR67_006899</name>
</gene>
<dbReference type="CDD" id="cd06267">
    <property type="entry name" value="PBP1_LacI_sugar_binding-like"/>
    <property type="match status" value="1"/>
</dbReference>
<dbReference type="CDD" id="cd01392">
    <property type="entry name" value="HTH_LacI"/>
    <property type="match status" value="1"/>
</dbReference>
<keyword evidence="3" id="KW-0804">Transcription</keyword>
<keyword evidence="2 5" id="KW-0238">DNA-binding</keyword>
<reference evidence="5 6" key="1">
    <citation type="submission" date="2020-08" db="EMBL/GenBank/DDBJ databases">
        <title>Sequencing the genomes of 1000 actinobacteria strains.</title>
        <authorList>
            <person name="Klenk H.-P."/>
        </authorList>
    </citation>
    <scope>NUCLEOTIDE SEQUENCE [LARGE SCALE GENOMIC DNA]</scope>
    <source>
        <strain evidence="5 6">DSM 44230</strain>
    </source>
</reference>
<dbReference type="PROSITE" id="PS50932">
    <property type="entry name" value="HTH_LACI_2"/>
    <property type="match status" value="1"/>
</dbReference>
<dbReference type="InterPro" id="IPR028082">
    <property type="entry name" value="Peripla_BP_I"/>
</dbReference>
<evidence type="ECO:0000256" key="2">
    <source>
        <dbReference type="ARBA" id="ARBA00023125"/>
    </source>
</evidence>
<dbReference type="GO" id="GO:0000976">
    <property type="term" value="F:transcription cis-regulatory region binding"/>
    <property type="evidence" value="ECO:0007669"/>
    <property type="project" value="TreeGrafter"/>
</dbReference>
<comment type="caution">
    <text evidence="5">The sequence shown here is derived from an EMBL/GenBank/DDBJ whole genome shotgun (WGS) entry which is preliminary data.</text>
</comment>
<dbReference type="InterPro" id="IPR000843">
    <property type="entry name" value="HTH_LacI"/>
</dbReference>
<keyword evidence="6" id="KW-1185">Reference proteome</keyword>
<dbReference type="EMBL" id="JACHMH010000001">
    <property type="protein sequence ID" value="MBB4680781.1"/>
    <property type="molecule type" value="Genomic_DNA"/>
</dbReference>
<dbReference type="AlphaFoldDB" id="A0A7W7FVS6"/>
<evidence type="ECO:0000256" key="3">
    <source>
        <dbReference type="ARBA" id="ARBA00023163"/>
    </source>
</evidence>
<dbReference type="Gene3D" id="1.10.260.40">
    <property type="entry name" value="lambda repressor-like DNA-binding domains"/>
    <property type="match status" value="1"/>
</dbReference>
<organism evidence="5 6">
    <name type="scientific">Crossiella cryophila</name>
    <dbReference type="NCBI Taxonomy" id="43355"/>
    <lineage>
        <taxon>Bacteria</taxon>
        <taxon>Bacillati</taxon>
        <taxon>Actinomycetota</taxon>
        <taxon>Actinomycetes</taxon>
        <taxon>Pseudonocardiales</taxon>
        <taxon>Pseudonocardiaceae</taxon>
        <taxon>Crossiella</taxon>
    </lineage>
</organism>
<dbReference type="SUPFAM" id="SSF53822">
    <property type="entry name" value="Periplasmic binding protein-like I"/>
    <property type="match status" value="1"/>
</dbReference>
<dbReference type="Pfam" id="PF13377">
    <property type="entry name" value="Peripla_BP_3"/>
    <property type="match status" value="1"/>
</dbReference>
<dbReference type="Proteomes" id="UP000533598">
    <property type="component" value="Unassembled WGS sequence"/>
</dbReference>
<evidence type="ECO:0000259" key="4">
    <source>
        <dbReference type="PROSITE" id="PS50932"/>
    </source>
</evidence>
<dbReference type="SMART" id="SM00354">
    <property type="entry name" value="HTH_LACI"/>
    <property type="match status" value="1"/>
</dbReference>
<dbReference type="PANTHER" id="PTHR30146:SF109">
    <property type="entry name" value="HTH-TYPE TRANSCRIPTIONAL REGULATOR GALS"/>
    <property type="match status" value="1"/>
</dbReference>
<evidence type="ECO:0000313" key="6">
    <source>
        <dbReference type="Proteomes" id="UP000533598"/>
    </source>
</evidence>
<dbReference type="SUPFAM" id="SSF47413">
    <property type="entry name" value="lambda repressor-like DNA-binding domains"/>
    <property type="match status" value="1"/>
</dbReference>
<dbReference type="Gene3D" id="3.40.50.2300">
    <property type="match status" value="2"/>
</dbReference>
<name>A0A7W7FVS6_9PSEU</name>
<keyword evidence="1" id="KW-0805">Transcription regulation</keyword>
<protein>
    <submittedName>
        <fullName evidence="5">DNA-binding LacI/PurR family transcriptional regulator</fullName>
    </submittedName>
</protein>
<proteinExistence type="predicted"/>
<sequence length="341" mass="36898">MVERSAGRPTLEDVAAHAGISRATVSRVVNGASRVSEQTRLTVQRAVEELGYRPNQAARSLVTRRTGTLAVVLSEPGEKLFEDPFFAAVIRAAHHELSTVDAQMALLIARSPDEVERVVRFLGSGHTDGALVFTPRRGDPLPGAVRSLGIPVVFGGRPWRGGRGLDVVSVDNEAGAMQATRLLLSQGRKRIVTVCGPSDQAAAVDRLTGWRVAMELGPDQAGEWSEPAEFNLEGGERAMTELLRRVPDLDGVFAASDLMAVGALRALRAAGRRVPEDVAVVGFDDLPSVAQQSQPSLTTIRQDPGAQVREMVAILQERLRGNEFRPRNRMLPVELIRRESA</sequence>
<dbReference type="RefSeq" id="WP_312988723.1">
    <property type="nucleotide sequence ID" value="NZ_BAAAUI010000062.1"/>
</dbReference>
<evidence type="ECO:0000256" key="1">
    <source>
        <dbReference type="ARBA" id="ARBA00023015"/>
    </source>
</evidence>
<feature type="domain" description="HTH lacI-type" evidence="4">
    <location>
        <begin position="9"/>
        <end position="63"/>
    </location>
</feature>
<dbReference type="PANTHER" id="PTHR30146">
    <property type="entry name" value="LACI-RELATED TRANSCRIPTIONAL REPRESSOR"/>
    <property type="match status" value="1"/>
</dbReference>
<dbReference type="PRINTS" id="PR00036">
    <property type="entry name" value="HTHLACI"/>
</dbReference>
<dbReference type="Pfam" id="PF00356">
    <property type="entry name" value="LacI"/>
    <property type="match status" value="1"/>
</dbReference>
<dbReference type="GO" id="GO:0003700">
    <property type="term" value="F:DNA-binding transcription factor activity"/>
    <property type="evidence" value="ECO:0007669"/>
    <property type="project" value="TreeGrafter"/>
</dbReference>
<dbReference type="InterPro" id="IPR010982">
    <property type="entry name" value="Lambda_DNA-bd_dom_sf"/>
</dbReference>
<accession>A0A7W7FVS6</accession>
<dbReference type="InterPro" id="IPR046335">
    <property type="entry name" value="LacI/GalR-like_sensor"/>
</dbReference>
<evidence type="ECO:0000313" key="5">
    <source>
        <dbReference type="EMBL" id="MBB4680781.1"/>
    </source>
</evidence>